<dbReference type="EMBL" id="BMDU01000003">
    <property type="protein sequence ID" value="GFZ89567.1"/>
    <property type="molecule type" value="Genomic_DNA"/>
</dbReference>
<sequence>MMEHFEANAALGMEAVQLTAAAARGDIDAQRKLRDYALESMAEKVAANALAYAHGHAVEAMIWARLAASHGEEEDAIQLTAALAYLSEFWGMDGEGQEYGNFLLGEVVTILDGLASRGNEDAAISLNAVSEMLNPRISNMAKKIKETVDAGF</sequence>
<organism evidence="1 2">
    <name type="scientific">Sphingobium fuliginis (strain ATCC 27551)</name>
    <dbReference type="NCBI Taxonomy" id="336203"/>
    <lineage>
        <taxon>Bacteria</taxon>
        <taxon>Pseudomonadati</taxon>
        <taxon>Pseudomonadota</taxon>
        <taxon>Alphaproteobacteria</taxon>
        <taxon>Sphingomonadales</taxon>
        <taxon>Sphingomonadaceae</taxon>
        <taxon>Sphingobium</taxon>
    </lineage>
</organism>
<accession>A0ABQ1EWU6</accession>
<gene>
    <name evidence="1" type="ORF">GCM10019071_19390</name>
</gene>
<evidence type="ECO:0000313" key="2">
    <source>
        <dbReference type="Proteomes" id="UP000628109"/>
    </source>
</evidence>
<reference evidence="2" key="1">
    <citation type="journal article" date="2019" name="Int. J. Syst. Evol. Microbiol.">
        <title>The Global Catalogue of Microorganisms (GCM) 10K type strain sequencing project: providing services to taxonomists for standard genome sequencing and annotation.</title>
        <authorList>
            <consortium name="The Broad Institute Genomics Platform"/>
            <consortium name="The Broad Institute Genome Sequencing Center for Infectious Disease"/>
            <person name="Wu L."/>
            <person name="Ma J."/>
        </authorList>
    </citation>
    <scope>NUCLEOTIDE SEQUENCE [LARGE SCALE GENOMIC DNA]</scope>
    <source>
        <strain evidence="2">CCM 7327</strain>
    </source>
</reference>
<comment type="caution">
    <text evidence="1">The sequence shown here is derived from an EMBL/GenBank/DDBJ whole genome shotgun (WGS) entry which is preliminary data.</text>
</comment>
<protein>
    <submittedName>
        <fullName evidence="1">Uncharacterized protein</fullName>
    </submittedName>
</protein>
<name>A0ABQ1EWU6_SPHSA</name>
<dbReference type="Proteomes" id="UP000628109">
    <property type="component" value="Unassembled WGS sequence"/>
</dbReference>
<dbReference type="RefSeq" id="WP_130029968.1">
    <property type="nucleotide sequence ID" value="NZ_BMDU01000003.1"/>
</dbReference>
<evidence type="ECO:0000313" key="1">
    <source>
        <dbReference type="EMBL" id="GFZ89567.1"/>
    </source>
</evidence>
<proteinExistence type="predicted"/>
<keyword evidence="2" id="KW-1185">Reference proteome</keyword>